<evidence type="ECO:0000256" key="6">
    <source>
        <dbReference type="ARBA" id="ARBA00022729"/>
    </source>
</evidence>
<reference evidence="17 18" key="1">
    <citation type="journal article" date="2016" name="Int. J. Syst. Evol. Microbiol.">
        <title>Panacibacter ginsenosidivorans gen. nov., sp. nov., with ginsenoside converting activity isolated from soil of a ginseng field.</title>
        <authorList>
            <person name="Siddiqi M.Z."/>
            <person name="Muhammad Shafi S."/>
            <person name="Choi K.D."/>
            <person name="Im W.T."/>
        </authorList>
    </citation>
    <scope>NUCLEOTIDE SEQUENCE [LARGE SCALE GENOMIC DNA]</scope>
    <source>
        <strain evidence="17 18">Gsoil1550</strain>
    </source>
</reference>
<feature type="domain" description="TonB-dependent receptor-like beta-barrel" evidence="15">
    <location>
        <begin position="399"/>
        <end position="895"/>
    </location>
</feature>
<dbReference type="PANTHER" id="PTHR32552:SF89">
    <property type="entry name" value="CATECHOLATE SIDEROPHORE RECEPTOR FIU"/>
    <property type="match status" value="1"/>
</dbReference>
<evidence type="ECO:0000256" key="9">
    <source>
        <dbReference type="ARBA" id="ARBA00023077"/>
    </source>
</evidence>
<gene>
    <name evidence="17" type="ORF">FRZ67_18345</name>
</gene>
<dbReference type="PROSITE" id="PS52016">
    <property type="entry name" value="TONB_DEPENDENT_REC_3"/>
    <property type="match status" value="1"/>
</dbReference>
<dbReference type="EMBL" id="CP042435">
    <property type="protein sequence ID" value="QEC69175.1"/>
    <property type="molecule type" value="Genomic_DNA"/>
</dbReference>
<keyword evidence="5 12" id="KW-0812">Transmembrane</keyword>
<evidence type="ECO:0000256" key="11">
    <source>
        <dbReference type="ARBA" id="ARBA00023237"/>
    </source>
</evidence>
<dbReference type="InterPro" id="IPR008969">
    <property type="entry name" value="CarboxyPept-like_regulatory"/>
</dbReference>
<accession>A0A5B8VDP4</accession>
<evidence type="ECO:0000259" key="16">
    <source>
        <dbReference type="Pfam" id="PF07715"/>
    </source>
</evidence>
<dbReference type="PANTHER" id="PTHR32552">
    <property type="entry name" value="FERRICHROME IRON RECEPTOR-RELATED"/>
    <property type="match status" value="1"/>
</dbReference>
<dbReference type="SUPFAM" id="SSF56935">
    <property type="entry name" value="Porins"/>
    <property type="match status" value="1"/>
</dbReference>
<protein>
    <recommendedName>
        <fullName evidence="19">TonB-dependent receptor</fullName>
    </recommendedName>
</protein>
<evidence type="ECO:0000256" key="3">
    <source>
        <dbReference type="ARBA" id="ARBA00022452"/>
    </source>
</evidence>
<keyword evidence="18" id="KW-1185">Reference proteome</keyword>
<feature type="signal peptide" evidence="14">
    <location>
        <begin position="1"/>
        <end position="33"/>
    </location>
</feature>
<feature type="domain" description="TonB-dependent receptor plug" evidence="16">
    <location>
        <begin position="131"/>
        <end position="247"/>
    </location>
</feature>
<dbReference type="Pfam" id="PF00593">
    <property type="entry name" value="TonB_dep_Rec_b-barrel"/>
    <property type="match status" value="1"/>
</dbReference>
<evidence type="ECO:0000256" key="10">
    <source>
        <dbReference type="ARBA" id="ARBA00023136"/>
    </source>
</evidence>
<evidence type="ECO:0000256" key="4">
    <source>
        <dbReference type="ARBA" id="ARBA00022496"/>
    </source>
</evidence>
<evidence type="ECO:0000256" key="5">
    <source>
        <dbReference type="ARBA" id="ARBA00022692"/>
    </source>
</evidence>
<keyword evidence="2 12" id="KW-0813">Transport</keyword>
<evidence type="ECO:0000256" key="12">
    <source>
        <dbReference type="PROSITE-ProRule" id="PRU01360"/>
    </source>
</evidence>
<evidence type="ECO:0000256" key="7">
    <source>
        <dbReference type="ARBA" id="ARBA00023004"/>
    </source>
</evidence>
<dbReference type="Gene3D" id="2.60.40.1120">
    <property type="entry name" value="Carboxypeptidase-like, regulatory domain"/>
    <property type="match status" value="1"/>
</dbReference>
<dbReference type="KEGG" id="pgin:FRZ67_18345"/>
<dbReference type="Pfam" id="PF13715">
    <property type="entry name" value="CarbopepD_reg_2"/>
    <property type="match status" value="1"/>
</dbReference>
<dbReference type="InterPro" id="IPR000531">
    <property type="entry name" value="Beta-barrel_TonB"/>
</dbReference>
<evidence type="ECO:0000256" key="2">
    <source>
        <dbReference type="ARBA" id="ARBA00022448"/>
    </source>
</evidence>
<comment type="similarity">
    <text evidence="12 13">Belongs to the TonB-dependent receptor family.</text>
</comment>
<keyword evidence="10 12" id="KW-0472">Membrane</keyword>
<keyword evidence="8" id="KW-0406">Ion transport</keyword>
<dbReference type="InterPro" id="IPR012910">
    <property type="entry name" value="Plug_dom"/>
</dbReference>
<evidence type="ECO:0000256" key="14">
    <source>
        <dbReference type="SAM" id="SignalP"/>
    </source>
</evidence>
<keyword evidence="9 13" id="KW-0798">TonB box</keyword>
<evidence type="ECO:0000313" key="18">
    <source>
        <dbReference type="Proteomes" id="UP000321533"/>
    </source>
</evidence>
<keyword evidence="3 12" id="KW-1134">Transmembrane beta strand</keyword>
<sequence>MLVMNKRLLNGTKPYVFITCFVMLLLFSSQLSAQTVAISGKVTNQKGEPLAGASVLIKGTNNGTKTDDQGKFSFTGLTSTNVTVIISYVGYNDKEIKISAGKSSVLNISLEEKSNDNEEIIVTGVFDKRKKMEASVAITTINSTQISKLVSASAADLLKNVSGVYVNSALGEIRNTVYSRGVSVGSNDGASGYYYVSMQEDGLPVTNATYGNYGPDYFLRPDATLGRLEAVKGGTASILGANAPGGIFNYIMKEGGNKTAGEVATKYGLEGDGKNNFYRTDFNIGGPLGHNWFWDAGGFYRYDEGNRNPGYAMNRGGQFRSNIVKKYNSGSIKLYAKYLNDHNGWPEFTPTVGFFNPKPAPGFSITSSVLMPSVQQNLPINQTGQIATYNNRDLIHSIDKSFGFNWEQRLGNGFTFNNAMRYSDKAAVWNTNAVVYPVAMDDLVTYAILGLLGTPGTYSIKSMSTGKELANITSFSGFDFNVNHSELPGSDVSANSLFFEPVFYVDNKVKELLDQFSLTKKMKNMSFTFGGFYGHSKIDRLNSFGGVALGTIQDKPELVNITRTNQDGSIAMVTNSNGVTGVAGGGFSLAHAAQSQLALFFGHNWQIAPALNVDWGVRYESMQVKGYNTPSVSNQDTAGGLDGNPLTLYDNAYGTTPATYNFNKTVNTFSYSAGLNYTISNQFSLYGRYSEGNKAPDLDMYFNATSDFLAKTLNPLAQKVRQFELGIKARTGNLNLFVTPFYSVLSNVSGVQNFQNEDQTFYGTPLVYNKYRTYGVEVEADYAFAKHFNVRGVLTLQKSKAVDYHTWLSNGFGPEDDSLVSFSGNEVDNIARSIFNITPSYNLNKFYAQLTWAFMGKRQANVANAFQLPSFSQFNFSTGYDVTKNFKLGLVINNVFNTYGVMSWSRPGTFLAALDRQGFTKEMYNDAVKNNTPYSTVSIPARSYFVTATFRF</sequence>
<feature type="chain" id="PRO_5022707750" description="TonB-dependent receptor" evidence="14">
    <location>
        <begin position="34"/>
        <end position="952"/>
    </location>
</feature>
<keyword evidence="4" id="KW-0410">Iron transport</keyword>
<dbReference type="Gene3D" id="2.40.170.20">
    <property type="entry name" value="TonB-dependent receptor, beta-barrel domain"/>
    <property type="match status" value="1"/>
</dbReference>
<dbReference type="SUPFAM" id="SSF49464">
    <property type="entry name" value="Carboxypeptidase regulatory domain-like"/>
    <property type="match status" value="1"/>
</dbReference>
<organism evidence="17 18">
    <name type="scientific">Panacibacter ginsenosidivorans</name>
    <dbReference type="NCBI Taxonomy" id="1813871"/>
    <lineage>
        <taxon>Bacteria</taxon>
        <taxon>Pseudomonadati</taxon>
        <taxon>Bacteroidota</taxon>
        <taxon>Chitinophagia</taxon>
        <taxon>Chitinophagales</taxon>
        <taxon>Chitinophagaceae</taxon>
        <taxon>Panacibacter</taxon>
    </lineage>
</organism>
<dbReference type="InterPro" id="IPR036942">
    <property type="entry name" value="Beta-barrel_TonB_sf"/>
</dbReference>
<name>A0A5B8VDP4_9BACT</name>
<dbReference type="Proteomes" id="UP000321533">
    <property type="component" value="Chromosome"/>
</dbReference>
<dbReference type="GO" id="GO:0009279">
    <property type="term" value="C:cell outer membrane"/>
    <property type="evidence" value="ECO:0007669"/>
    <property type="project" value="UniProtKB-SubCell"/>
</dbReference>
<evidence type="ECO:0008006" key="19">
    <source>
        <dbReference type="Google" id="ProtNLM"/>
    </source>
</evidence>
<keyword evidence="7" id="KW-0408">Iron</keyword>
<evidence type="ECO:0000256" key="1">
    <source>
        <dbReference type="ARBA" id="ARBA00004571"/>
    </source>
</evidence>
<evidence type="ECO:0000256" key="8">
    <source>
        <dbReference type="ARBA" id="ARBA00023065"/>
    </source>
</evidence>
<keyword evidence="6 14" id="KW-0732">Signal</keyword>
<evidence type="ECO:0000259" key="15">
    <source>
        <dbReference type="Pfam" id="PF00593"/>
    </source>
</evidence>
<proteinExistence type="inferred from homology"/>
<dbReference type="AlphaFoldDB" id="A0A5B8VDP4"/>
<dbReference type="InterPro" id="IPR039426">
    <property type="entry name" value="TonB-dep_rcpt-like"/>
</dbReference>
<dbReference type="GO" id="GO:0015344">
    <property type="term" value="F:siderophore uptake transmembrane transporter activity"/>
    <property type="evidence" value="ECO:0007669"/>
    <property type="project" value="TreeGrafter"/>
</dbReference>
<dbReference type="Pfam" id="PF07715">
    <property type="entry name" value="Plug"/>
    <property type="match status" value="1"/>
</dbReference>
<dbReference type="Gene3D" id="2.170.130.10">
    <property type="entry name" value="TonB-dependent receptor, plug domain"/>
    <property type="match status" value="1"/>
</dbReference>
<dbReference type="InterPro" id="IPR037066">
    <property type="entry name" value="Plug_dom_sf"/>
</dbReference>
<evidence type="ECO:0000256" key="13">
    <source>
        <dbReference type="RuleBase" id="RU003357"/>
    </source>
</evidence>
<evidence type="ECO:0000313" key="17">
    <source>
        <dbReference type="EMBL" id="QEC69175.1"/>
    </source>
</evidence>
<comment type="subcellular location">
    <subcellularLocation>
        <location evidence="1 12">Cell outer membrane</location>
        <topology evidence="1 12">Multi-pass membrane protein</topology>
    </subcellularLocation>
</comment>
<keyword evidence="11 12" id="KW-0998">Cell outer membrane</keyword>